<proteinExistence type="predicted"/>
<dbReference type="Pfam" id="PF12804">
    <property type="entry name" value="NTP_transf_3"/>
    <property type="match status" value="1"/>
</dbReference>
<keyword evidence="2" id="KW-0808">Transferase</keyword>
<gene>
    <name evidence="2" type="ORF">FYJ58_03245</name>
</gene>
<dbReference type="CDD" id="cd04182">
    <property type="entry name" value="GT_2_like_f"/>
    <property type="match status" value="1"/>
</dbReference>
<feature type="domain" description="MobA-like NTP transferase" evidence="1">
    <location>
        <begin position="7"/>
        <end position="168"/>
    </location>
</feature>
<organism evidence="2 3">
    <name type="scientific">Velocimicrobium porci</name>
    <dbReference type="NCBI Taxonomy" id="2606634"/>
    <lineage>
        <taxon>Bacteria</taxon>
        <taxon>Bacillati</taxon>
        <taxon>Bacillota</taxon>
        <taxon>Clostridia</taxon>
        <taxon>Lachnospirales</taxon>
        <taxon>Lachnospiraceae</taxon>
        <taxon>Velocimicrobium</taxon>
    </lineage>
</organism>
<evidence type="ECO:0000259" key="1">
    <source>
        <dbReference type="Pfam" id="PF12804"/>
    </source>
</evidence>
<dbReference type="InterPro" id="IPR025877">
    <property type="entry name" value="MobA-like_NTP_Trfase"/>
</dbReference>
<dbReference type="EMBL" id="VUMT01000003">
    <property type="protein sequence ID" value="MSS62892.1"/>
    <property type="molecule type" value="Genomic_DNA"/>
</dbReference>
<dbReference type="PANTHER" id="PTHR43777">
    <property type="entry name" value="MOLYBDENUM COFACTOR CYTIDYLYLTRANSFERASE"/>
    <property type="match status" value="1"/>
</dbReference>
<reference evidence="2 3" key="1">
    <citation type="submission" date="2019-08" db="EMBL/GenBank/DDBJ databases">
        <title>In-depth cultivation of the pig gut microbiome towards novel bacterial diversity and tailored functional studies.</title>
        <authorList>
            <person name="Wylensek D."/>
            <person name="Hitch T.C.A."/>
            <person name="Clavel T."/>
        </authorList>
    </citation>
    <scope>NUCLEOTIDE SEQUENCE [LARGE SCALE GENOMIC DNA]</scope>
    <source>
        <strain evidence="2 3">WCA-693-APC-MOT-I</strain>
    </source>
</reference>
<accession>A0A6L5XVU0</accession>
<dbReference type="PANTHER" id="PTHR43777:SF1">
    <property type="entry name" value="MOLYBDENUM COFACTOR CYTIDYLYLTRANSFERASE"/>
    <property type="match status" value="1"/>
</dbReference>
<name>A0A6L5XVU0_9FIRM</name>
<dbReference type="RefSeq" id="WP_154517148.1">
    <property type="nucleotide sequence ID" value="NZ_VUMT01000003.1"/>
</dbReference>
<keyword evidence="3" id="KW-1185">Reference proteome</keyword>
<dbReference type="AlphaFoldDB" id="A0A6L5XVU0"/>
<sequence length="199" mass="22862">MKKKLGVVLLAAGNSNRYHGKKLLEMFHGKQMYLHILEKLEVLDCTAKVVVTQYEMIAREAERRGFHVVINENPQEGIAHSIHLGMNYLKKTKNVDGILFSVCDQPFLKMETLERLKNVFENENNRLLCAGYQGKMGNPCIIGKEYFNELMNLQGDKGGKRILLEHQEDVLILEVEEIELIDVDTREQAIYLQSKIISD</sequence>
<comment type="caution">
    <text evidence="2">The sequence shown here is derived from an EMBL/GenBank/DDBJ whole genome shotgun (WGS) entry which is preliminary data.</text>
</comment>
<dbReference type="Gene3D" id="3.90.550.10">
    <property type="entry name" value="Spore Coat Polysaccharide Biosynthesis Protein SpsA, Chain A"/>
    <property type="match status" value="1"/>
</dbReference>
<protein>
    <submittedName>
        <fullName evidence="2">Nucleotidyltransferase family protein</fullName>
    </submittedName>
</protein>
<evidence type="ECO:0000313" key="3">
    <source>
        <dbReference type="Proteomes" id="UP000482209"/>
    </source>
</evidence>
<dbReference type="Proteomes" id="UP000482209">
    <property type="component" value="Unassembled WGS sequence"/>
</dbReference>
<evidence type="ECO:0000313" key="2">
    <source>
        <dbReference type="EMBL" id="MSS62892.1"/>
    </source>
</evidence>
<dbReference type="GO" id="GO:0016779">
    <property type="term" value="F:nucleotidyltransferase activity"/>
    <property type="evidence" value="ECO:0007669"/>
    <property type="project" value="UniProtKB-ARBA"/>
</dbReference>
<dbReference type="InterPro" id="IPR029044">
    <property type="entry name" value="Nucleotide-diphossugar_trans"/>
</dbReference>
<dbReference type="SUPFAM" id="SSF53448">
    <property type="entry name" value="Nucleotide-diphospho-sugar transferases"/>
    <property type="match status" value="1"/>
</dbReference>